<dbReference type="Gene3D" id="2.40.40.20">
    <property type="match status" value="1"/>
</dbReference>
<dbReference type="InterPro" id="IPR006592">
    <property type="entry name" value="RNA_pol_N"/>
</dbReference>
<evidence type="ECO:0000313" key="9">
    <source>
        <dbReference type="EMBL" id="QEM01873.1"/>
    </source>
</evidence>
<evidence type="ECO:0000256" key="6">
    <source>
        <dbReference type="ARBA" id="ARBA00048552"/>
    </source>
</evidence>
<dbReference type="InterPro" id="IPR007080">
    <property type="entry name" value="RNA_pol_Rpb1_1"/>
</dbReference>
<keyword evidence="5 7" id="KW-0804">Transcription</keyword>
<dbReference type="GO" id="GO:0006351">
    <property type="term" value="P:DNA-templated transcription"/>
    <property type="evidence" value="ECO:0007669"/>
    <property type="project" value="InterPro"/>
</dbReference>
<dbReference type="InterPro" id="IPR000722">
    <property type="entry name" value="RNA_pol_asu"/>
</dbReference>
<evidence type="ECO:0000256" key="1">
    <source>
        <dbReference type="ARBA" id="ARBA00004026"/>
    </source>
</evidence>
<gene>
    <name evidence="9" type="primary">rpoC1</name>
</gene>
<comment type="catalytic activity">
    <reaction evidence="6 7">
        <text>RNA(n) + a ribonucleoside 5'-triphosphate = RNA(n+1) + diphosphate</text>
        <dbReference type="Rhea" id="RHEA:21248"/>
        <dbReference type="Rhea" id="RHEA-COMP:14527"/>
        <dbReference type="Rhea" id="RHEA-COMP:17342"/>
        <dbReference type="ChEBI" id="CHEBI:33019"/>
        <dbReference type="ChEBI" id="CHEBI:61557"/>
        <dbReference type="ChEBI" id="CHEBI:140395"/>
        <dbReference type="EC" id="2.7.7.6"/>
    </reaction>
</comment>
<evidence type="ECO:0000256" key="2">
    <source>
        <dbReference type="ARBA" id="ARBA00022478"/>
    </source>
</evidence>
<dbReference type="Pfam" id="PF04997">
    <property type="entry name" value="RNA_pol_Rpb1_1"/>
    <property type="match status" value="1"/>
</dbReference>
<keyword evidence="4 7" id="KW-0548">Nucleotidyltransferase</keyword>
<evidence type="ECO:0000256" key="7">
    <source>
        <dbReference type="RuleBase" id="RU004279"/>
    </source>
</evidence>
<feature type="domain" description="RNA polymerase N-terminal" evidence="8">
    <location>
        <begin position="241"/>
        <end position="519"/>
    </location>
</feature>
<accession>A0A5C1H8I6</accession>
<reference evidence="9" key="1">
    <citation type="journal article" date="2019" name="Genome Biol. Evol.">
        <title>Nephromyces represents a diverse and novel lineage of the Apicomplexa that has retained apicoplasts.</title>
        <authorList>
            <person name="Munoz-Gomez S.A."/>
            <person name="Durnin K."/>
            <person name="Eme L."/>
            <person name="Paight C."/>
            <person name="Lane C.E."/>
            <person name="Saffo M.B."/>
            <person name="Slamovits C.H."/>
        </authorList>
    </citation>
    <scope>NUCLEOTIDE SEQUENCE</scope>
    <source>
        <strain evidence="9">705</strain>
    </source>
</reference>
<dbReference type="SUPFAM" id="SSF64484">
    <property type="entry name" value="beta and beta-prime subunits of DNA dependent RNA-polymerase"/>
    <property type="match status" value="1"/>
</dbReference>
<dbReference type="InterPro" id="IPR045867">
    <property type="entry name" value="DNA-dir_RpoC_beta_prime"/>
</dbReference>
<evidence type="ECO:0000259" key="8">
    <source>
        <dbReference type="SMART" id="SM00663"/>
    </source>
</evidence>
<dbReference type="PANTHER" id="PTHR19376:SF54">
    <property type="entry name" value="DNA-DIRECTED RNA POLYMERASE SUBUNIT BETA"/>
    <property type="match status" value="1"/>
</dbReference>
<dbReference type="PANTHER" id="PTHR19376">
    <property type="entry name" value="DNA-DIRECTED RNA POLYMERASE"/>
    <property type="match status" value="1"/>
</dbReference>
<dbReference type="EMBL" id="MK573210">
    <property type="protein sequence ID" value="QEM01873.1"/>
    <property type="molecule type" value="Genomic_DNA"/>
</dbReference>
<dbReference type="EC" id="2.7.7.6" evidence="7"/>
<dbReference type="Pfam" id="PF00623">
    <property type="entry name" value="RNA_pol_Rpb1_2"/>
    <property type="match status" value="2"/>
</dbReference>
<name>A0A5C1H8I6_9APIC</name>
<comment type="similarity">
    <text evidence="7">Belongs to the RNA polymerase beta' chain family.</text>
</comment>
<proteinExistence type="inferred from homology"/>
<sequence>MTIFIPSFKLSLSSPEQICLWWKREINGIIITGEVTEPLTINFKKKIYENNGLFCERIFGPTKSWSCLCGLYKGFYFNKFKKGSFCEKCGYELNDNRLRRYRFGFIKLNTPILNIWYLKGPGQILSTLLNTSVFNLEQIIYYKKFFLKNTFLNNFKTKSFNQIITSNNFIQNLNQQLPLTYSQLLLANELIYKILQNINLLTELSTSRENLLYENKLKNKTLLTKKARILHLFFISNIRPEWVFLKNLPIIPPELRPFTQLEKSNNFVISPLNNIYRLIIIRNNKLKRWVQLRNFIPLIFELIEKRMLQEIIDTLFDISIQKNIKERPNISLSTFLKGKTGHFRQNLLGKRVDFSGRAVIVSGSDLTIGKIGLPYELAFNLFNPILINILKNHKKINNFSKSLSLLQYRSRLFKQILKQILIKKTILLNRAPTLHKMNIQAFKPYLVEGNALRLFPLSCSSFNADFDGDQMGIFLPISNISQYEAKYKLSSEKNFFSFEKNKNLFKMSQSLVLGLSFLNIGLNYLNYGNFYFNTNQDILYSYFNKLLELNSYTWVKFKTIIDKQTYLSFKITTPGKILINEYLNSTSF</sequence>
<organism evidence="9">
    <name type="scientific">Nephromyces sp. ex Molgula occidentalis</name>
    <dbReference type="NCBI Taxonomy" id="2544991"/>
    <lineage>
        <taxon>Eukaryota</taxon>
        <taxon>Sar</taxon>
        <taxon>Alveolata</taxon>
        <taxon>Apicomplexa</taxon>
        <taxon>Aconoidasida</taxon>
        <taxon>Nephromycida</taxon>
        <taxon>Nephromyces</taxon>
    </lineage>
</organism>
<dbReference type="InterPro" id="IPR044893">
    <property type="entry name" value="RNA_pol_Rpb1_clamp_domain"/>
</dbReference>
<dbReference type="GO" id="GO:0003899">
    <property type="term" value="F:DNA-directed RNA polymerase activity"/>
    <property type="evidence" value="ECO:0007669"/>
    <property type="project" value="UniProtKB-EC"/>
</dbReference>
<evidence type="ECO:0000256" key="5">
    <source>
        <dbReference type="ARBA" id="ARBA00023163"/>
    </source>
</evidence>
<protein>
    <recommendedName>
        <fullName evidence="7">DNA-directed RNA polymerase subunit</fullName>
        <ecNumber evidence="7">2.7.7.6</ecNumber>
    </recommendedName>
</protein>
<dbReference type="GO" id="GO:0003677">
    <property type="term" value="F:DNA binding"/>
    <property type="evidence" value="ECO:0007669"/>
    <property type="project" value="InterPro"/>
</dbReference>
<evidence type="ECO:0000256" key="3">
    <source>
        <dbReference type="ARBA" id="ARBA00022679"/>
    </source>
</evidence>
<dbReference type="AlphaFoldDB" id="A0A5C1H8I6"/>
<keyword evidence="3 7" id="KW-0808">Transferase</keyword>
<comment type="function">
    <text evidence="1 7">DNA-dependent RNA polymerase catalyzes the transcription of DNA into RNA using the four ribonucleoside triphosphates as substrates.</text>
</comment>
<dbReference type="Gene3D" id="4.10.860.120">
    <property type="entry name" value="RNA polymerase II, clamp domain"/>
    <property type="match status" value="1"/>
</dbReference>
<dbReference type="GO" id="GO:0000428">
    <property type="term" value="C:DNA-directed RNA polymerase complex"/>
    <property type="evidence" value="ECO:0007669"/>
    <property type="project" value="UniProtKB-KW"/>
</dbReference>
<keyword evidence="2 7" id="KW-0240">DNA-directed RNA polymerase</keyword>
<evidence type="ECO:0000256" key="4">
    <source>
        <dbReference type="ARBA" id="ARBA00022695"/>
    </source>
</evidence>
<dbReference type="SMART" id="SM00663">
    <property type="entry name" value="RPOLA_N"/>
    <property type="match status" value="1"/>
</dbReference>